<evidence type="ECO:0000256" key="1">
    <source>
        <dbReference type="ARBA" id="ARBA00004571"/>
    </source>
</evidence>
<dbReference type="SUPFAM" id="SSF56935">
    <property type="entry name" value="Porins"/>
    <property type="match status" value="1"/>
</dbReference>
<gene>
    <name evidence="9" type="ORF">Ga0061065_102454</name>
</gene>
<name>A0A0K6III4_9GAMM</name>
<organism evidence="9 10">
    <name type="scientific">Marinomonas fungiae</name>
    <dbReference type="NCBI Taxonomy" id="1137284"/>
    <lineage>
        <taxon>Bacteria</taxon>
        <taxon>Pseudomonadati</taxon>
        <taxon>Pseudomonadota</taxon>
        <taxon>Gammaproteobacteria</taxon>
        <taxon>Oceanospirillales</taxon>
        <taxon>Oceanospirillaceae</taxon>
        <taxon>Marinomonas</taxon>
    </lineage>
</organism>
<dbReference type="PANTHER" id="PTHR35093">
    <property type="entry name" value="OUTER MEMBRANE PROTEIN NMB0088-RELATED"/>
    <property type="match status" value="1"/>
</dbReference>
<evidence type="ECO:0000313" key="10">
    <source>
        <dbReference type="Proteomes" id="UP000182769"/>
    </source>
</evidence>
<keyword evidence="7" id="KW-0998">Cell outer membrane</keyword>
<proteinExistence type="inferred from homology"/>
<evidence type="ECO:0000256" key="7">
    <source>
        <dbReference type="ARBA" id="ARBA00023237"/>
    </source>
</evidence>
<keyword evidence="6" id="KW-0472">Membrane</keyword>
<evidence type="ECO:0000313" key="9">
    <source>
        <dbReference type="EMBL" id="CUB03112.1"/>
    </source>
</evidence>
<sequence length="412" mass="44720">MTAFLPYKRTLIAASIALSTLQLHAAGFQLNAQSATGLGRAFAGDAAIGDNASVIARNPAAMSLFDKPAMSIGVETITTDIKVKDATYTNNLTASTASANSDGIGDTSIVPSFYYVHPVNESFAWGINAYSNFGTKTEFENGYAGYEYGGKTDVLSANFGVVGSYKMTEQLTLGAGIDAVYGEGTFTRPANPVIAGLYGTDNLLEIEADGWGFGYNLGMLFEVDENNRFGLDYHFSPDIKADGDVYRFGATPTKQSDTVVMPLPDIAEFSGYHRIAPEYAIHYSIQFIRWSEFETLTADNAGLINTYNWQDAWHYSIGGTYYMNDSWQLRAGYMYDTSAQAQRRSISVPDSDRQWLSAGFTYKPDTLSSIDFGATYLLGEDVSVSESNSASSIVGTTHADALLLGVQYSRSF</sequence>
<dbReference type="GO" id="GO:0009279">
    <property type="term" value="C:cell outer membrane"/>
    <property type="evidence" value="ECO:0007669"/>
    <property type="project" value="UniProtKB-SubCell"/>
</dbReference>
<dbReference type="STRING" id="1137284.GCA_001418205_00958"/>
<evidence type="ECO:0000256" key="2">
    <source>
        <dbReference type="ARBA" id="ARBA00008163"/>
    </source>
</evidence>
<dbReference type="Proteomes" id="UP000182769">
    <property type="component" value="Unassembled WGS sequence"/>
</dbReference>
<dbReference type="EMBL" id="CYHG01000002">
    <property type="protein sequence ID" value="CUB03112.1"/>
    <property type="molecule type" value="Genomic_DNA"/>
</dbReference>
<feature type="chain" id="PRO_5005505334" evidence="8">
    <location>
        <begin position="26"/>
        <end position="412"/>
    </location>
</feature>
<reference evidence="10" key="1">
    <citation type="submission" date="2015-08" db="EMBL/GenBank/DDBJ databases">
        <authorList>
            <person name="Varghese N."/>
        </authorList>
    </citation>
    <scope>NUCLEOTIDE SEQUENCE [LARGE SCALE GENOMIC DNA]</scope>
    <source>
        <strain evidence="10">JCM 18476</strain>
    </source>
</reference>
<keyword evidence="10" id="KW-1185">Reference proteome</keyword>
<dbReference type="Pfam" id="PF03349">
    <property type="entry name" value="Toluene_X"/>
    <property type="match status" value="1"/>
</dbReference>
<dbReference type="Gene3D" id="2.40.160.60">
    <property type="entry name" value="Outer membrane protein transport protein (OMPP1/FadL/TodX)"/>
    <property type="match status" value="1"/>
</dbReference>
<comment type="subcellular location">
    <subcellularLocation>
        <location evidence="1">Cell outer membrane</location>
        <topology evidence="1">Multi-pass membrane protein</topology>
    </subcellularLocation>
</comment>
<keyword evidence="3" id="KW-1134">Transmembrane beta strand</keyword>
<accession>A0A0K6III4</accession>
<keyword evidence="5 8" id="KW-0732">Signal</keyword>
<evidence type="ECO:0000256" key="4">
    <source>
        <dbReference type="ARBA" id="ARBA00022692"/>
    </source>
</evidence>
<dbReference type="RefSeq" id="WP_055462071.1">
    <property type="nucleotide sequence ID" value="NZ_CYHG01000002.1"/>
</dbReference>
<evidence type="ECO:0000256" key="3">
    <source>
        <dbReference type="ARBA" id="ARBA00022452"/>
    </source>
</evidence>
<protein>
    <submittedName>
        <fullName evidence="9">Long-chain fatty acid transport protein</fullName>
    </submittedName>
</protein>
<comment type="similarity">
    <text evidence="2">Belongs to the OmpP1/FadL family.</text>
</comment>
<evidence type="ECO:0000256" key="5">
    <source>
        <dbReference type="ARBA" id="ARBA00022729"/>
    </source>
</evidence>
<dbReference type="PANTHER" id="PTHR35093:SF1">
    <property type="entry name" value="OUTER MEMBRANE LONG-CHAIN FATTY ACID RECEPTOR FADL FAMILY"/>
    <property type="match status" value="1"/>
</dbReference>
<dbReference type="GO" id="GO:0015483">
    <property type="term" value="F:long-chain fatty acid transporting porin activity"/>
    <property type="evidence" value="ECO:0007669"/>
    <property type="project" value="TreeGrafter"/>
</dbReference>
<keyword evidence="4" id="KW-0812">Transmembrane</keyword>
<dbReference type="InterPro" id="IPR005017">
    <property type="entry name" value="OMPP1/FadL/TodX"/>
</dbReference>
<evidence type="ECO:0000256" key="6">
    <source>
        <dbReference type="ARBA" id="ARBA00023136"/>
    </source>
</evidence>
<dbReference type="AlphaFoldDB" id="A0A0K6III4"/>
<evidence type="ECO:0000256" key="8">
    <source>
        <dbReference type="SAM" id="SignalP"/>
    </source>
</evidence>
<feature type="signal peptide" evidence="8">
    <location>
        <begin position="1"/>
        <end position="25"/>
    </location>
</feature>
<dbReference type="OrthoDB" id="19849at2"/>